<evidence type="ECO:0000313" key="3">
    <source>
        <dbReference type="Proteomes" id="UP000603453"/>
    </source>
</evidence>
<comment type="caution">
    <text evidence="2">The sequence shown here is derived from an EMBL/GenBank/DDBJ whole genome shotgun (WGS) entry which is preliminary data.</text>
</comment>
<sequence>MDMHDQKPFVFNQERIALYSEADYIVKFWASVFETFFGTDEHLFIHWGDTQSSPCKRNNLKINLDMRFMIMKNSKYIMDGANCEYAHKGVYVVEEIAKLRFPTTKKQLREGGIKELVKVLSLLKNWEAEIVVPPNSSDDEEEDEEDEEKEKEKEDEEEEE</sequence>
<protein>
    <submittedName>
        <fullName evidence="2">Uncharacterized protein</fullName>
    </submittedName>
</protein>
<feature type="region of interest" description="Disordered" evidence="1">
    <location>
        <begin position="131"/>
        <end position="160"/>
    </location>
</feature>
<keyword evidence="3" id="KW-1185">Reference proteome</keyword>
<name>A0A8H7QXA9_9FUNG</name>
<reference evidence="2" key="1">
    <citation type="submission" date="2020-12" db="EMBL/GenBank/DDBJ databases">
        <title>Metabolic potential, ecology and presence of endohyphal bacteria is reflected in genomic diversity of Mucoromycotina.</title>
        <authorList>
            <person name="Muszewska A."/>
            <person name="Okrasinska A."/>
            <person name="Steczkiewicz K."/>
            <person name="Drgas O."/>
            <person name="Orlowska M."/>
            <person name="Perlinska-Lenart U."/>
            <person name="Aleksandrzak-Piekarczyk T."/>
            <person name="Szatraj K."/>
            <person name="Zielenkiewicz U."/>
            <person name="Pilsyk S."/>
            <person name="Malc E."/>
            <person name="Mieczkowski P."/>
            <person name="Kruszewska J.S."/>
            <person name="Biernat P."/>
            <person name="Pawlowska J."/>
        </authorList>
    </citation>
    <scope>NUCLEOTIDE SEQUENCE</scope>
    <source>
        <strain evidence="2">WA0000017839</strain>
    </source>
</reference>
<dbReference type="AlphaFoldDB" id="A0A8H7QXA9"/>
<evidence type="ECO:0000256" key="1">
    <source>
        <dbReference type="SAM" id="MobiDB-lite"/>
    </source>
</evidence>
<dbReference type="EMBL" id="JAEPRD010000089">
    <property type="protein sequence ID" value="KAG2200005.1"/>
    <property type="molecule type" value="Genomic_DNA"/>
</dbReference>
<proteinExistence type="predicted"/>
<organism evidence="2 3">
    <name type="scientific">Mucor saturninus</name>
    <dbReference type="NCBI Taxonomy" id="64648"/>
    <lineage>
        <taxon>Eukaryota</taxon>
        <taxon>Fungi</taxon>
        <taxon>Fungi incertae sedis</taxon>
        <taxon>Mucoromycota</taxon>
        <taxon>Mucoromycotina</taxon>
        <taxon>Mucoromycetes</taxon>
        <taxon>Mucorales</taxon>
        <taxon>Mucorineae</taxon>
        <taxon>Mucoraceae</taxon>
        <taxon>Mucor</taxon>
    </lineage>
</organism>
<dbReference type="Proteomes" id="UP000603453">
    <property type="component" value="Unassembled WGS sequence"/>
</dbReference>
<evidence type="ECO:0000313" key="2">
    <source>
        <dbReference type="EMBL" id="KAG2200005.1"/>
    </source>
</evidence>
<dbReference type="OrthoDB" id="2264921at2759"/>
<feature type="non-terminal residue" evidence="2">
    <location>
        <position position="1"/>
    </location>
</feature>
<gene>
    <name evidence="2" type="ORF">INT47_000355</name>
</gene>
<feature type="compositionally biased region" description="Acidic residues" evidence="1">
    <location>
        <begin position="137"/>
        <end position="160"/>
    </location>
</feature>
<accession>A0A8H7QXA9</accession>